<reference evidence="3 4" key="1">
    <citation type="submission" date="2015-08" db="EMBL/GenBank/DDBJ databases">
        <title>Genome sequencing and assembly of the deep-sea bacterium Idiomarina zobellii.</title>
        <authorList>
            <person name="Mithoefer S.D."/>
            <person name="Rheaume B.A."/>
            <person name="MacLea K.S."/>
        </authorList>
    </citation>
    <scope>NUCLEOTIDE SEQUENCE [LARGE SCALE GENOMIC DNA]</scope>
    <source>
        <strain evidence="3 4">KMM 231</strain>
    </source>
</reference>
<feature type="coiled-coil region" evidence="1">
    <location>
        <begin position="46"/>
        <end position="113"/>
    </location>
</feature>
<keyword evidence="2" id="KW-0472">Membrane</keyword>
<accession>A0A837NHP0</accession>
<sequence length="210" mass="23963">MSRWQQFEDNFGALPARQRVMIAIAAVLIIVLPMLSYVIMPDLEKASTLNTENQRLTQQIEQVSTAVEELKAEFDKDINEPLRQEIKQLQTSANNAQQSIERSEALQEVAQRKAFLNTVLNTSKSLKMQTLTAKEPRKVFETGSIALYEHAVEATFAGTYFETLAFVKELQSKHPNVIWAHFDYQVQSYPQGQVTLEWHLLSTDKEFISG</sequence>
<dbReference type="EMBL" id="LHSG01000003">
    <property type="protein sequence ID" value="KPD24257.1"/>
    <property type="molecule type" value="Genomic_DNA"/>
</dbReference>
<evidence type="ECO:0008006" key="5">
    <source>
        <dbReference type="Google" id="ProtNLM"/>
    </source>
</evidence>
<evidence type="ECO:0000313" key="3">
    <source>
        <dbReference type="EMBL" id="KPD24257.1"/>
    </source>
</evidence>
<protein>
    <recommendedName>
        <fullName evidence="5">MSHA biogenesis protein MshJ</fullName>
    </recommendedName>
</protein>
<comment type="caution">
    <text evidence="3">The sequence shown here is derived from an EMBL/GenBank/DDBJ whole genome shotgun (WGS) entry which is preliminary data.</text>
</comment>
<dbReference type="OrthoDB" id="9151209at2"/>
<name>A0A837NHP0_9GAMM</name>
<dbReference type="AlphaFoldDB" id="A0A837NHP0"/>
<organism evidence="3 4">
    <name type="scientific">Idiomarina zobellii</name>
    <dbReference type="NCBI Taxonomy" id="86103"/>
    <lineage>
        <taxon>Bacteria</taxon>
        <taxon>Pseudomonadati</taxon>
        <taxon>Pseudomonadota</taxon>
        <taxon>Gammaproteobacteria</taxon>
        <taxon>Alteromonadales</taxon>
        <taxon>Idiomarinaceae</taxon>
        <taxon>Idiomarina</taxon>
    </lineage>
</organism>
<gene>
    <name evidence="3" type="ORF">AFK76_04465</name>
</gene>
<keyword evidence="2" id="KW-1133">Transmembrane helix</keyword>
<evidence type="ECO:0000313" key="4">
    <source>
        <dbReference type="Proteomes" id="UP000053030"/>
    </source>
</evidence>
<proteinExistence type="predicted"/>
<evidence type="ECO:0000256" key="2">
    <source>
        <dbReference type="SAM" id="Phobius"/>
    </source>
</evidence>
<feature type="transmembrane region" description="Helical" evidence="2">
    <location>
        <begin position="20"/>
        <end position="40"/>
    </location>
</feature>
<dbReference type="Proteomes" id="UP000053030">
    <property type="component" value="Unassembled WGS sequence"/>
</dbReference>
<keyword evidence="4" id="KW-1185">Reference proteome</keyword>
<keyword evidence="2" id="KW-0812">Transmembrane</keyword>
<dbReference type="RefSeq" id="WP_053953100.1">
    <property type="nucleotide sequence ID" value="NZ_FNCB01000003.1"/>
</dbReference>
<keyword evidence="1" id="KW-0175">Coiled coil</keyword>
<evidence type="ECO:0000256" key="1">
    <source>
        <dbReference type="SAM" id="Coils"/>
    </source>
</evidence>